<feature type="transmembrane region" description="Helical" evidence="1">
    <location>
        <begin position="12"/>
        <end position="36"/>
    </location>
</feature>
<proteinExistence type="predicted"/>
<name>A0A0P7AJ07_9FLAO</name>
<reference evidence="2 3" key="1">
    <citation type="submission" date="2015-09" db="EMBL/GenBank/DDBJ databases">
        <title>Genome sequence of the marine flavobacterium Croceitalea dokdonensis DOKDO 023 that contains proton- and sodium-pumping rhodopsins.</title>
        <authorList>
            <person name="Kwon S.-K."/>
            <person name="Lee H.K."/>
            <person name="Kwak M.-J."/>
            <person name="Kim J.F."/>
        </authorList>
    </citation>
    <scope>NUCLEOTIDE SEQUENCE [LARGE SCALE GENOMIC DNA]</scope>
    <source>
        <strain evidence="2 3">DOKDO 023</strain>
    </source>
</reference>
<keyword evidence="1" id="KW-1133">Transmembrane helix</keyword>
<comment type="caution">
    <text evidence="2">The sequence shown here is derived from an EMBL/GenBank/DDBJ whole genome shotgun (WGS) entry which is preliminary data.</text>
</comment>
<feature type="transmembrane region" description="Helical" evidence="1">
    <location>
        <begin position="43"/>
        <end position="67"/>
    </location>
</feature>
<keyword evidence="3" id="KW-1185">Reference proteome</keyword>
<dbReference type="AlphaFoldDB" id="A0A0P7AJ07"/>
<accession>A0A0P7AJ07</accession>
<dbReference type="Proteomes" id="UP000050280">
    <property type="component" value="Unassembled WGS sequence"/>
</dbReference>
<sequence>MFFMDGVYYYELLPFMAAVLYARFAFVTFFNVLATWKAILRVILCYVILGVFLQLFLMIGLAVSKIIESL</sequence>
<protein>
    <submittedName>
        <fullName evidence="2">Uncharacterized protein</fullName>
    </submittedName>
</protein>
<keyword evidence="1" id="KW-0472">Membrane</keyword>
<dbReference type="EMBL" id="LDJX01000004">
    <property type="protein sequence ID" value="KPM31777.1"/>
    <property type="molecule type" value="Genomic_DNA"/>
</dbReference>
<gene>
    <name evidence="2" type="ORF">I595_2272</name>
</gene>
<evidence type="ECO:0000313" key="2">
    <source>
        <dbReference type="EMBL" id="KPM31777.1"/>
    </source>
</evidence>
<evidence type="ECO:0000313" key="3">
    <source>
        <dbReference type="Proteomes" id="UP000050280"/>
    </source>
</evidence>
<keyword evidence="1" id="KW-0812">Transmembrane</keyword>
<organism evidence="2 3">
    <name type="scientific">Croceitalea dokdonensis DOKDO 023</name>
    <dbReference type="NCBI Taxonomy" id="1300341"/>
    <lineage>
        <taxon>Bacteria</taxon>
        <taxon>Pseudomonadati</taxon>
        <taxon>Bacteroidota</taxon>
        <taxon>Flavobacteriia</taxon>
        <taxon>Flavobacteriales</taxon>
        <taxon>Flavobacteriaceae</taxon>
        <taxon>Croceitalea</taxon>
    </lineage>
</organism>
<evidence type="ECO:0000256" key="1">
    <source>
        <dbReference type="SAM" id="Phobius"/>
    </source>
</evidence>
<dbReference type="STRING" id="1300341.I595_2272"/>